<reference evidence="1 2" key="1">
    <citation type="submission" date="2021-06" db="EMBL/GenBank/DDBJ databases">
        <authorList>
            <person name="Palmer J.M."/>
        </authorList>
    </citation>
    <scope>NUCLEOTIDE SEQUENCE [LARGE SCALE GENOMIC DNA]</scope>
    <source>
        <strain evidence="1 2">AS_MEX2019</strain>
        <tissue evidence="1">Muscle</tissue>
    </source>
</reference>
<evidence type="ECO:0000313" key="1">
    <source>
        <dbReference type="EMBL" id="MEQ2281402.1"/>
    </source>
</evidence>
<accession>A0ABV0XIY7</accession>
<keyword evidence="2" id="KW-1185">Reference proteome</keyword>
<comment type="caution">
    <text evidence="1">The sequence shown here is derived from an EMBL/GenBank/DDBJ whole genome shotgun (WGS) entry which is preliminary data.</text>
</comment>
<evidence type="ECO:0000313" key="2">
    <source>
        <dbReference type="Proteomes" id="UP001469553"/>
    </source>
</evidence>
<name>A0ABV0XIY7_9TELE</name>
<organism evidence="1 2">
    <name type="scientific">Ameca splendens</name>
    <dbReference type="NCBI Taxonomy" id="208324"/>
    <lineage>
        <taxon>Eukaryota</taxon>
        <taxon>Metazoa</taxon>
        <taxon>Chordata</taxon>
        <taxon>Craniata</taxon>
        <taxon>Vertebrata</taxon>
        <taxon>Euteleostomi</taxon>
        <taxon>Actinopterygii</taxon>
        <taxon>Neopterygii</taxon>
        <taxon>Teleostei</taxon>
        <taxon>Neoteleostei</taxon>
        <taxon>Acanthomorphata</taxon>
        <taxon>Ovalentaria</taxon>
        <taxon>Atherinomorphae</taxon>
        <taxon>Cyprinodontiformes</taxon>
        <taxon>Goodeidae</taxon>
        <taxon>Ameca</taxon>
    </lineage>
</organism>
<protein>
    <submittedName>
        <fullName evidence="1">Uncharacterized protein</fullName>
    </submittedName>
</protein>
<dbReference type="Proteomes" id="UP001469553">
    <property type="component" value="Unassembled WGS sequence"/>
</dbReference>
<sequence length="79" mass="9123">HSASLHHLCPVFGSNRGPLSLSLSFSLRCLWDVIHLESWIRTHPVILNVYSITHNSHELRSKIHAWLHMYHTSLTLICT</sequence>
<feature type="non-terminal residue" evidence="1">
    <location>
        <position position="1"/>
    </location>
</feature>
<gene>
    <name evidence="1" type="ORF">AMECASPLE_029953</name>
</gene>
<dbReference type="EMBL" id="JAHRIP010003499">
    <property type="protein sequence ID" value="MEQ2281402.1"/>
    <property type="molecule type" value="Genomic_DNA"/>
</dbReference>
<proteinExistence type="predicted"/>